<proteinExistence type="inferred from homology"/>
<dbReference type="Pfam" id="PF12937">
    <property type="entry name" value="F-box-like"/>
    <property type="match status" value="1"/>
</dbReference>
<dbReference type="InterPro" id="IPR045048">
    <property type="entry name" value="FBXO31/39"/>
</dbReference>
<evidence type="ECO:0000313" key="6">
    <source>
        <dbReference type="Proteomes" id="UP001519460"/>
    </source>
</evidence>
<evidence type="ECO:0000256" key="2">
    <source>
        <dbReference type="ARBA" id="ARBA00010611"/>
    </source>
</evidence>
<dbReference type="PROSITE" id="PS50181">
    <property type="entry name" value="FBOX"/>
    <property type="match status" value="1"/>
</dbReference>
<organism evidence="5 6">
    <name type="scientific">Batillaria attramentaria</name>
    <dbReference type="NCBI Taxonomy" id="370345"/>
    <lineage>
        <taxon>Eukaryota</taxon>
        <taxon>Metazoa</taxon>
        <taxon>Spiralia</taxon>
        <taxon>Lophotrochozoa</taxon>
        <taxon>Mollusca</taxon>
        <taxon>Gastropoda</taxon>
        <taxon>Caenogastropoda</taxon>
        <taxon>Sorbeoconcha</taxon>
        <taxon>Cerithioidea</taxon>
        <taxon>Batillariidae</taxon>
        <taxon>Batillaria</taxon>
    </lineage>
</organism>
<evidence type="ECO:0000256" key="1">
    <source>
        <dbReference type="ARBA" id="ARBA00004906"/>
    </source>
</evidence>
<comment type="similarity">
    <text evidence="2">Belongs to the FBXO31 family.</text>
</comment>
<keyword evidence="6" id="KW-1185">Reference proteome</keyword>
<gene>
    <name evidence="5" type="ORF">BaRGS_00003451</name>
</gene>
<dbReference type="PANTHER" id="PTHR10706">
    <property type="entry name" value="F-BOX FAMILY PROTEIN"/>
    <property type="match status" value="1"/>
</dbReference>
<evidence type="ECO:0000256" key="3">
    <source>
        <dbReference type="ARBA" id="ARBA00022786"/>
    </source>
</evidence>
<dbReference type="InterPro" id="IPR001810">
    <property type="entry name" value="F-box_dom"/>
</dbReference>
<comment type="pathway">
    <text evidence="1">Protein modification; protein ubiquitination.</text>
</comment>
<dbReference type="Proteomes" id="UP001519460">
    <property type="component" value="Unassembled WGS sequence"/>
</dbReference>
<dbReference type="InterPro" id="IPR036047">
    <property type="entry name" value="F-box-like_dom_sf"/>
</dbReference>
<dbReference type="EMBL" id="JACVVK020000011">
    <property type="protein sequence ID" value="KAK7505289.1"/>
    <property type="molecule type" value="Genomic_DNA"/>
</dbReference>
<accession>A0ABD0M0K5</accession>
<dbReference type="PANTHER" id="PTHR10706:SF130">
    <property type="entry name" value="F-BOX ONLY PROTEIN 31"/>
    <property type="match status" value="1"/>
</dbReference>
<evidence type="ECO:0000259" key="4">
    <source>
        <dbReference type="PROSITE" id="PS50181"/>
    </source>
</evidence>
<reference evidence="5 6" key="1">
    <citation type="journal article" date="2023" name="Sci. Data">
        <title>Genome assembly of the Korean intertidal mud-creeper Batillaria attramentaria.</title>
        <authorList>
            <person name="Patra A.K."/>
            <person name="Ho P.T."/>
            <person name="Jun S."/>
            <person name="Lee S.J."/>
            <person name="Kim Y."/>
            <person name="Won Y.J."/>
        </authorList>
    </citation>
    <scope>NUCLEOTIDE SEQUENCE [LARGE SCALE GENOMIC DNA]</scope>
    <source>
        <strain evidence="5">Wonlab-2016</strain>
    </source>
</reference>
<keyword evidence="3" id="KW-0833">Ubl conjugation pathway</keyword>
<dbReference type="SMART" id="SM00256">
    <property type="entry name" value="FBOX"/>
    <property type="match status" value="1"/>
</dbReference>
<protein>
    <recommendedName>
        <fullName evidence="4">F-box domain-containing protein</fullName>
    </recommendedName>
</protein>
<dbReference type="SUPFAM" id="SSF81383">
    <property type="entry name" value="F-box domain"/>
    <property type="match status" value="1"/>
</dbReference>
<dbReference type="Pfam" id="PF12014">
    <property type="entry name" value="Cyclin_D1_bind"/>
    <property type="match status" value="1"/>
</dbReference>
<comment type="caution">
    <text evidence="5">The sequence shown here is derived from an EMBL/GenBank/DDBJ whole genome shotgun (WGS) entry which is preliminary data.</text>
</comment>
<evidence type="ECO:0000313" key="5">
    <source>
        <dbReference type="EMBL" id="KAK7505289.1"/>
    </source>
</evidence>
<feature type="domain" description="F-box" evidence="4">
    <location>
        <begin position="2"/>
        <end position="48"/>
    </location>
</feature>
<name>A0ABD0M0K5_9CAEN</name>
<dbReference type="AlphaFoldDB" id="A0ABD0M0K5"/>
<sequence length="402" mass="45654">MVECLLDLPNELLQHVLRFLPGRDIVSVARTCRRFHGITQIEAVWQHKCQQDYGIRLAEQRDSDFTYQRLYTRLLYQFGHCLGLWKLGTSSSLFGMVVHIKFDSGQITAYHCRAPFSGDVRDPLNVKTELFRLVMSSGGGRVHCRKHTSAEIKVVSRDKISYRCKECLDLQPKHLNPFRQEEFMAFWREEMETVELVNRHDVMARILSVAHSTAFWSSYPLERVSVATHNPLSPVRLGLYKGTYGPHGIELINLTVASNGHTLLGNKLTGDPNVPAGQTSLFLYLKCPMVLGMREQESADTLKAIIPEIQSSVSAVQPASCQPFILSDDFELDAPTRDGLPIQLPNTCRARYHAEGRIAGHGYHNPSMCKAHFIVFEEDMFGVIWLDLDSFSLFCRVKQDLL</sequence>
<dbReference type="Gene3D" id="1.20.1280.50">
    <property type="match status" value="1"/>
</dbReference>